<name>X0T5U1_9ZZZZ</name>
<dbReference type="Gene3D" id="3.30.70.20">
    <property type="match status" value="1"/>
</dbReference>
<reference evidence="3" key="1">
    <citation type="journal article" date="2014" name="Front. Microbiol.">
        <title>High frequency of phylogenetically diverse reductive dehalogenase-homologous genes in deep subseafloor sedimentary metagenomes.</title>
        <authorList>
            <person name="Kawai M."/>
            <person name="Futagami T."/>
            <person name="Toyoda A."/>
            <person name="Takaki Y."/>
            <person name="Nishi S."/>
            <person name="Hori S."/>
            <person name="Arai W."/>
            <person name="Tsubouchi T."/>
            <person name="Morono Y."/>
            <person name="Uchiyama I."/>
            <person name="Ito T."/>
            <person name="Fujiyama A."/>
            <person name="Inagaki F."/>
            <person name="Takami H."/>
        </authorList>
    </citation>
    <scope>NUCLEOTIDE SEQUENCE</scope>
    <source>
        <strain evidence="3">Expedition CK06-06</strain>
    </source>
</reference>
<gene>
    <name evidence="3" type="ORF">S01H1_20629</name>
</gene>
<dbReference type="InterPro" id="IPR014729">
    <property type="entry name" value="Rossmann-like_a/b/a_fold"/>
</dbReference>
<feature type="domain" description="4Fe-4S ferredoxin-type" evidence="2">
    <location>
        <begin position="33"/>
        <end position="60"/>
    </location>
</feature>
<dbReference type="InterPro" id="IPR017900">
    <property type="entry name" value="4Fe4S_Fe_S_CS"/>
</dbReference>
<comment type="caution">
    <text evidence="3">The sequence shown here is derived from an EMBL/GenBank/DDBJ whole genome shotgun (WGS) entry which is preliminary data.</text>
</comment>
<dbReference type="AlphaFoldDB" id="X0T5U1"/>
<accession>X0T5U1</accession>
<dbReference type="SMART" id="SM00893">
    <property type="entry name" value="ETF"/>
    <property type="match status" value="1"/>
</dbReference>
<evidence type="ECO:0000259" key="2">
    <source>
        <dbReference type="PROSITE" id="PS51379"/>
    </source>
</evidence>
<dbReference type="EMBL" id="BARS01011316">
    <property type="protein sequence ID" value="GAF88569.1"/>
    <property type="molecule type" value="Genomic_DNA"/>
</dbReference>
<dbReference type="CDD" id="cd01715">
    <property type="entry name" value="ETF_alpha"/>
    <property type="match status" value="1"/>
</dbReference>
<dbReference type="SUPFAM" id="SSF54862">
    <property type="entry name" value="4Fe-4S ferredoxins"/>
    <property type="match status" value="1"/>
</dbReference>
<dbReference type="Gene3D" id="3.40.50.620">
    <property type="entry name" value="HUPs"/>
    <property type="match status" value="1"/>
</dbReference>
<dbReference type="Pfam" id="PF01012">
    <property type="entry name" value="ETF"/>
    <property type="match status" value="1"/>
</dbReference>
<dbReference type="PROSITE" id="PS00198">
    <property type="entry name" value="4FE4S_FER_1"/>
    <property type="match status" value="2"/>
</dbReference>
<dbReference type="InterPro" id="IPR033947">
    <property type="entry name" value="ETF_alpha_N"/>
</dbReference>
<dbReference type="SUPFAM" id="SSF52402">
    <property type="entry name" value="Adenine nucleotide alpha hydrolases-like"/>
    <property type="match status" value="1"/>
</dbReference>
<dbReference type="Pfam" id="PF13237">
    <property type="entry name" value="Fer4_10"/>
    <property type="match status" value="1"/>
</dbReference>
<feature type="non-terminal residue" evidence="3">
    <location>
        <position position="261"/>
    </location>
</feature>
<dbReference type="PANTHER" id="PTHR43153">
    <property type="entry name" value="ELECTRON TRANSFER FLAVOPROTEIN ALPHA"/>
    <property type="match status" value="1"/>
</dbReference>
<dbReference type="GO" id="GO:0009055">
    <property type="term" value="F:electron transfer activity"/>
    <property type="evidence" value="ECO:0007669"/>
    <property type="project" value="InterPro"/>
</dbReference>
<evidence type="ECO:0000313" key="3">
    <source>
        <dbReference type="EMBL" id="GAF88569.1"/>
    </source>
</evidence>
<organism evidence="3">
    <name type="scientific">marine sediment metagenome</name>
    <dbReference type="NCBI Taxonomy" id="412755"/>
    <lineage>
        <taxon>unclassified sequences</taxon>
        <taxon>metagenomes</taxon>
        <taxon>ecological metagenomes</taxon>
    </lineage>
</organism>
<dbReference type="PROSITE" id="PS51379">
    <property type="entry name" value="4FE4S_FER_2"/>
    <property type="match status" value="2"/>
</dbReference>
<protein>
    <recommendedName>
        <fullName evidence="2">4Fe-4S ferredoxin-type domain-containing protein</fullName>
    </recommendedName>
</protein>
<dbReference type="GO" id="GO:0033539">
    <property type="term" value="P:fatty acid beta-oxidation using acyl-CoA dehydrogenase"/>
    <property type="evidence" value="ECO:0007669"/>
    <property type="project" value="TreeGrafter"/>
</dbReference>
<dbReference type="InterPro" id="IPR014730">
    <property type="entry name" value="ETF_a/b_N"/>
</dbReference>
<evidence type="ECO:0000256" key="1">
    <source>
        <dbReference type="ARBA" id="ARBA00005817"/>
    </source>
</evidence>
<feature type="domain" description="4Fe-4S ferredoxin-type" evidence="2">
    <location>
        <begin position="3"/>
        <end position="32"/>
    </location>
</feature>
<dbReference type="InterPro" id="IPR017896">
    <property type="entry name" value="4Fe4S_Fe-S-bd"/>
</dbReference>
<sequence length="261" mass="27981">MGEVPVKVTDACTGCGVCVDACPFGAIDMVNDKAVINEACRACGQCIDACPVGAIVMSEAEAVDLSDYRGVMVYAEQRGGRVHRVSYELLGKAQELAAQLSEPVYAVIVGSGVGAGAEELVRRGADKVFLYDDPALADFRDDPYTDLLAQCCKEEKPSIFLIGATSLGRSLGPRVSAKLRTGLTADCTYLDIDPETRLLRQTRPAYGGNIMATIITPNGRPQMATVRYKMFPEAVKVDPPKGSVVEKTVDVSKVRDRVKVL</sequence>
<dbReference type="PANTHER" id="PTHR43153:SF1">
    <property type="entry name" value="ELECTRON TRANSFER FLAVOPROTEIN SUBUNIT ALPHA, MITOCHONDRIAL"/>
    <property type="match status" value="1"/>
</dbReference>
<proteinExistence type="inferred from homology"/>
<dbReference type="GO" id="GO:0050660">
    <property type="term" value="F:flavin adenine dinucleotide binding"/>
    <property type="evidence" value="ECO:0007669"/>
    <property type="project" value="InterPro"/>
</dbReference>
<comment type="similarity">
    <text evidence="1">Belongs to the ETF alpha-subunit/FixB family.</text>
</comment>
<dbReference type="InterPro" id="IPR001308">
    <property type="entry name" value="ETF_a/FixB"/>
</dbReference>